<dbReference type="AlphaFoldDB" id="K0T4F3"/>
<feature type="non-terminal residue" evidence="2">
    <location>
        <position position="369"/>
    </location>
</feature>
<keyword evidence="3" id="KW-1185">Reference proteome</keyword>
<protein>
    <submittedName>
        <fullName evidence="2">Uncharacterized protein</fullName>
    </submittedName>
</protein>
<feature type="compositionally biased region" description="Basic and acidic residues" evidence="1">
    <location>
        <begin position="226"/>
        <end position="238"/>
    </location>
</feature>
<sequence length="369" mass="41003">MPALWFSPSRLSGAQRPLQVAEQNLLLRWRIRFVGDAQRHRREHAGGRFHRRLRLIICHHDRVIVDDPERSVAQGAVAVPPRPQVPVVVHPLGQPAEQARHVAGERQLGARFFGADTREDGIGAPVRPERGRLVAGQDDRPQGRGEMRDRAEGHFRAPERGDVRPRSLRSVAVKHLDRPFRGDGEPREGVHESAGDPPEVQDVVVDRHPRAAVIEGRRALVAERLGDRLGQRGPDRHGPPPAVDPAHEVHRVRLHGDVPAARGLRAEHRRVVPEVGAERLVARRRAGRRPARPRRRLDEEQADSASGVVDADQPSPVRRLDERQGGDGAVQRRRAEVDEPCALGIRVERRLETGGPDVAPLAQRTSAPP</sequence>
<organism evidence="2 3">
    <name type="scientific">Thalassiosira oceanica</name>
    <name type="common">Marine diatom</name>
    <dbReference type="NCBI Taxonomy" id="159749"/>
    <lineage>
        <taxon>Eukaryota</taxon>
        <taxon>Sar</taxon>
        <taxon>Stramenopiles</taxon>
        <taxon>Ochrophyta</taxon>
        <taxon>Bacillariophyta</taxon>
        <taxon>Coscinodiscophyceae</taxon>
        <taxon>Thalassiosirophycidae</taxon>
        <taxon>Thalassiosirales</taxon>
        <taxon>Thalassiosiraceae</taxon>
        <taxon>Thalassiosira</taxon>
    </lineage>
</organism>
<comment type="caution">
    <text evidence="2">The sequence shown here is derived from an EMBL/GenBank/DDBJ whole genome shotgun (WGS) entry which is preliminary data.</text>
</comment>
<reference evidence="2 3" key="1">
    <citation type="journal article" date="2012" name="Genome Biol.">
        <title>Genome and low-iron response of an oceanic diatom adapted to chronic iron limitation.</title>
        <authorList>
            <person name="Lommer M."/>
            <person name="Specht M."/>
            <person name="Roy A.S."/>
            <person name="Kraemer L."/>
            <person name="Andreson R."/>
            <person name="Gutowska M.A."/>
            <person name="Wolf J."/>
            <person name="Bergner S.V."/>
            <person name="Schilhabel M.B."/>
            <person name="Klostermeier U.C."/>
            <person name="Beiko R.G."/>
            <person name="Rosenstiel P."/>
            <person name="Hippler M."/>
            <person name="Laroche J."/>
        </authorList>
    </citation>
    <scope>NUCLEOTIDE SEQUENCE [LARGE SCALE GENOMIC DNA]</scope>
    <source>
        <strain evidence="2 3">CCMP1005</strain>
    </source>
</reference>
<feature type="compositionally biased region" description="Basic residues" evidence="1">
    <location>
        <begin position="283"/>
        <end position="295"/>
    </location>
</feature>
<evidence type="ECO:0000313" key="2">
    <source>
        <dbReference type="EMBL" id="EJK68231.1"/>
    </source>
</evidence>
<feature type="region of interest" description="Disordered" evidence="1">
    <location>
        <begin position="226"/>
        <end position="246"/>
    </location>
</feature>
<feature type="compositionally biased region" description="Basic and acidic residues" evidence="1">
    <location>
        <begin position="119"/>
        <end position="165"/>
    </location>
</feature>
<evidence type="ECO:0000256" key="1">
    <source>
        <dbReference type="SAM" id="MobiDB-lite"/>
    </source>
</evidence>
<name>K0T4F3_THAOC</name>
<feature type="compositionally biased region" description="Basic and acidic residues" evidence="1">
    <location>
        <begin position="174"/>
        <end position="194"/>
    </location>
</feature>
<gene>
    <name evidence="2" type="ORF">THAOC_10611</name>
</gene>
<proteinExistence type="predicted"/>
<evidence type="ECO:0000313" key="3">
    <source>
        <dbReference type="Proteomes" id="UP000266841"/>
    </source>
</evidence>
<accession>K0T4F3</accession>
<feature type="region of interest" description="Disordered" evidence="1">
    <location>
        <begin position="283"/>
        <end position="369"/>
    </location>
</feature>
<feature type="region of interest" description="Disordered" evidence="1">
    <location>
        <begin position="119"/>
        <end position="200"/>
    </location>
</feature>
<dbReference type="Proteomes" id="UP000266841">
    <property type="component" value="Unassembled WGS sequence"/>
</dbReference>
<dbReference type="EMBL" id="AGNL01011724">
    <property type="protein sequence ID" value="EJK68231.1"/>
    <property type="molecule type" value="Genomic_DNA"/>
</dbReference>